<dbReference type="KEGG" id="nas:GCU68_07105"/>
<reference evidence="1 2" key="1">
    <citation type="journal article" date="2007" name="Int. J. Syst. Evol. Microbiol.">
        <title>Natronorubrum sulfidifaciens sp. nov., an extremely haloalkaliphilic archaeon isolated from Aiding salt lake in Xin-Jiang, China.</title>
        <authorList>
            <person name="Cui H.L."/>
            <person name="Tohty D."/>
            <person name="Liu H.C."/>
            <person name="Liu S.J."/>
            <person name="Oren A."/>
            <person name="Zhou P.J."/>
        </authorList>
    </citation>
    <scope>NUCLEOTIDE SEQUENCE [LARGE SCALE GENOMIC DNA]</scope>
    <source>
        <strain evidence="1 2">7-3</strain>
    </source>
</reference>
<evidence type="ECO:0000313" key="2">
    <source>
        <dbReference type="Proteomes" id="UP000326170"/>
    </source>
</evidence>
<dbReference type="InterPro" id="IPR036390">
    <property type="entry name" value="WH_DNA-bd_sf"/>
</dbReference>
<keyword evidence="2" id="KW-1185">Reference proteome</keyword>
<dbReference type="Proteomes" id="UP000326170">
    <property type="component" value="Chromosome"/>
</dbReference>
<evidence type="ECO:0008006" key="3">
    <source>
        <dbReference type="Google" id="ProtNLM"/>
    </source>
</evidence>
<dbReference type="InterPro" id="IPR036388">
    <property type="entry name" value="WH-like_DNA-bd_sf"/>
</dbReference>
<accession>A0A5P9P2G1</accession>
<dbReference type="AlphaFoldDB" id="A0A5P9P2G1"/>
<sequence>MRKRADWMTRADDEILEFLDSQGAGTPKLIANEIDRNNNYIGVRCRKLSSYGLVDRPSRGFYVITDRGTAYLEGDLDASALESDEN</sequence>
<evidence type="ECO:0000313" key="1">
    <source>
        <dbReference type="EMBL" id="QFU82308.1"/>
    </source>
</evidence>
<proteinExistence type="predicted"/>
<organism evidence="1 2">
    <name type="scientific">Natronorubrum aibiense</name>
    <dbReference type="NCBI Taxonomy" id="348826"/>
    <lineage>
        <taxon>Archaea</taxon>
        <taxon>Methanobacteriati</taxon>
        <taxon>Methanobacteriota</taxon>
        <taxon>Stenosarchaea group</taxon>
        <taxon>Halobacteria</taxon>
        <taxon>Halobacteriales</taxon>
        <taxon>Natrialbaceae</taxon>
        <taxon>Natronorubrum</taxon>
    </lineage>
</organism>
<gene>
    <name evidence="1" type="ORF">GCU68_07105</name>
</gene>
<dbReference type="SUPFAM" id="SSF46785">
    <property type="entry name" value="Winged helix' DNA-binding domain"/>
    <property type="match status" value="1"/>
</dbReference>
<dbReference type="EMBL" id="CP045488">
    <property type="protein sequence ID" value="QFU82308.1"/>
    <property type="molecule type" value="Genomic_DNA"/>
</dbReference>
<dbReference type="Gene3D" id="1.10.10.10">
    <property type="entry name" value="Winged helix-like DNA-binding domain superfamily/Winged helix DNA-binding domain"/>
    <property type="match status" value="1"/>
</dbReference>
<protein>
    <recommendedName>
        <fullName evidence="3">MarR family transcriptional regulator</fullName>
    </recommendedName>
</protein>
<name>A0A5P9P2G1_9EURY</name>